<evidence type="ECO:0000313" key="2">
    <source>
        <dbReference type="EMBL" id="CAH2090280.1"/>
    </source>
</evidence>
<sequence>MVAVVAFTIALQVKSEPQGFIASSSSKSNNKRYATQEFTLFLTPSEIKSLSKASYSANKEAEAQSPKENSQYILQSYSQPELNEGQNFFKQSSLKQSNDENLDWLSAKPFLQEPSPVYENQEERFDPFNSYQEQKSTEQEEQSSQKGNDKKDVIWIQYNPFSKSQEESLLHEDLQQQWNRLLEHNRGQLRALSSAENEKQNSEDSNAKKESNLQRQFSQNEQNNSEIKKGIQFASKNQAVEFGPDNSRTEEQAYVLRSPFLIHKEVKVTKHLPVPVIKKVQVKVPTPVLVPVPEPYEVKVPHPYPVPYEIIKHIPVPIIRKY</sequence>
<name>A0AAU9TT09_EUPED</name>
<keyword evidence="3" id="KW-1185">Reference proteome</keyword>
<dbReference type="Proteomes" id="UP001153954">
    <property type="component" value="Unassembled WGS sequence"/>
</dbReference>
<evidence type="ECO:0000313" key="3">
    <source>
        <dbReference type="Proteomes" id="UP001153954"/>
    </source>
</evidence>
<evidence type="ECO:0000256" key="1">
    <source>
        <dbReference type="SAM" id="MobiDB-lite"/>
    </source>
</evidence>
<dbReference type="AlphaFoldDB" id="A0AAU9TT09"/>
<comment type="caution">
    <text evidence="2">The sequence shown here is derived from an EMBL/GenBank/DDBJ whole genome shotgun (WGS) entry which is preliminary data.</text>
</comment>
<dbReference type="EMBL" id="CAKOGL010000009">
    <property type="protein sequence ID" value="CAH2090280.1"/>
    <property type="molecule type" value="Genomic_DNA"/>
</dbReference>
<feature type="region of interest" description="Disordered" evidence="1">
    <location>
        <begin position="130"/>
        <end position="151"/>
    </location>
</feature>
<reference evidence="2" key="1">
    <citation type="submission" date="2022-03" db="EMBL/GenBank/DDBJ databases">
        <authorList>
            <person name="Tunstrom K."/>
        </authorList>
    </citation>
    <scope>NUCLEOTIDE SEQUENCE</scope>
</reference>
<accession>A0AAU9TT09</accession>
<proteinExistence type="predicted"/>
<protein>
    <submittedName>
        <fullName evidence="2">Uncharacterized protein</fullName>
    </submittedName>
</protein>
<feature type="compositionally biased region" description="Polar residues" evidence="1">
    <location>
        <begin position="213"/>
        <end position="225"/>
    </location>
</feature>
<organism evidence="2 3">
    <name type="scientific">Euphydryas editha</name>
    <name type="common">Edith's checkerspot</name>
    <dbReference type="NCBI Taxonomy" id="104508"/>
    <lineage>
        <taxon>Eukaryota</taxon>
        <taxon>Metazoa</taxon>
        <taxon>Ecdysozoa</taxon>
        <taxon>Arthropoda</taxon>
        <taxon>Hexapoda</taxon>
        <taxon>Insecta</taxon>
        <taxon>Pterygota</taxon>
        <taxon>Neoptera</taxon>
        <taxon>Endopterygota</taxon>
        <taxon>Lepidoptera</taxon>
        <taxon>Glossata</taxon>
        <taxon>Ditrysia</taxon>
        <taxon>Papilionoidea</taxon>
        <taxon>Nymphalidae</taxon>
        <taxon>Nymphalinae</taxon>
        <taxon>Euphydryas</taxon>
    </lineage>
</organism>
<feature type="compositionally biased region" description="Basic and acidic residues" evidence="1">
    <location>
        <begin position="196"/>
        <end position="212"/>
    </location>
</feature>
<feature type="region of interest" description="Disordered" evidence="1">
    <location>
        <begin position="191"/>
        <end position="225"/>
    </location>
</feature>
<gene>
    <name evidence="2" type="ORF">EEDITHA_LOCUS6251</name>
</gene>